<name>A0A183PB14_9TREM</name>
<reference evidence="1 2" key="1">
    <citation type="submission" date="2018-11" db="EMBL/GenBank/DDBJ databases">
        <authorList>
            <consortium name="Pathogen Informatics"/>
        </authorList>
    </citation>
    <scope>NUCLEOTIDE SEQUENCE [LARGE SCALE GENOMIC DNA]</scope>
    <source>
        <strain>Denwood</strain>
        <strain evidence="2">Zambia</strain>
    </source>
</reference>
<gene>
    <name evidence="1" type="ORF">SMTD_LOCUS11550</name>
</gene>
<keyword evidence="2" id="KW-1185">Reference proteome</keyword>
<proteinExistence type="predicted"/>
<sequence>MRKQVINRMNDFSQDLHEIIFACYSNPIVYRLEYDQLN</sequence>
<accession>A0A183PB14</accession>
<dbReference type="AlphaFoldDB" id="A0A183PB14"/>
<protein>
    <submittedName>
        <fullName evidence="1">Uncharacterized protein</fullName>
    </submittedName>
</protein>
<dbReference type="Proteomes" id="UP000269396">
    <property type="component" value="Unassembled WGS sequence"/>
</dbReference>
<organism evidence="1 2">
    <name type="scientific">Schistosoma mattheei</name>
    <dbReference type="NCBI Taxonomy" id="31246"/>
    <lineage>
        <taxon>Eukaryota</taxon>
        <taxon>Metazoa</taxon>
        <taxon>Spiralia</taxon>
        <taxon>Lophotrochozoa</taxon>
        <taxon>Platyhelminthes</taxon>
        <taxon>Trematoda</taxon>
        <taxon>Digenea</taxon>
        <taxon>Strigeidida</taxon>
        <taxon>Schistosomatoidea</taxon>
        <taxon>Schistosomatidae</taxon>
        <taxon>Schistosoma</taxon>
    </lineage>
</organism>
<evidence type="ECO:0000313" key="1">
    <source>
        <dbReference type="EMBL" id="VDP58486.1"/>
    </source>
</evidence>
<evidence type="ECO:0000313" key="2">
    <source>
        <dbReference type="Proteomes" id="UP000269396"/>
    </source>
</evidence>
<dbReference type="EMBL" id="UZAL01031571">
    <property type="protein sequence ID" value="VDP58486.1"/>
    <property type="molecule type" value="Genomic_DNA"/>
</dbReference>